<dbReference type="PANTHER" id="PTHR37842">
    <property type="match status" value="1"/>
</dbReference>
<accession>A0A369B870</accession>
<dbReference type="InterPro" id="IPR041437">
    <property type="entry name" value="GH115_C"/>
</dbReference>
<dbReference type="RefSeq" id="WP_114498323.1">
    <property type="nucleotide sequence ID" value="NZ_QPJW01000011.1"/>
</dbReference>
<feature type="domain" description="Gylcosyl hydrolase 115 C-terminal" evidence="2">
    <location>
        <begin position="785"/>
        <end position="961"/>
    </location>
</feature>
<evidence type="ECO:0000256" key="1">
    <source>
        <dbReference type="ARBA" id="ARBA00022801"/>
    </source>
</evidence>
<dbReference type="InterPro" id="IPR042301">
    <property type="entry name" value="GH115_sf"/>
</dbReference>
<dbReference type="Proteomes" id="UP000253090">
    <property type="component" value="Unassembled WGS sequence"/>
</dbReference>
<dbReference type="OrthoDB" id="8727830at2"/>
<dbReference type="Gene3D" id="2.60.120.1620">
    <property type="match status" value="1"/>
</dbReference>
<dbReference type="Pfam" id="PF15979">
    <property type="entry name" value="Glyco_hydro_115"/>
    <property type="match status" value="1"/>
</dbReference>
<dbReference type="InterPro" id="IPR029018">
    <property type="entry name" value="Hex-like_dom2"/>
</dbReference>
<protein>
    <submittedName>
        <fullName evidence="3">Glycosyl hydrolase family 115 (Putative glucuronidase)</fullName>
    </submittedName>
</protein>
<dbReference type="Gene3D" id="3.30.379.10">
    <property type="entry name" value="Chitobiase/beta-hexosaminidase domain 2-like"/>
    <property type="match status" value="1"/>
</dbReference>
<comment type="caution">
    <text evidence="3">The sequence shown here is derived from an EMBL/GenBank/DDBJ whole genome shotgun (WGS) entry which is preliminary data.</text>
</comment>
<dbReference type="GO" id="GO:0016787">
    <property type="term" value="F:hydrolase activity"/>
    <property type="evidence" value="ECO:0007669"/>
    <property type="project" value="UniProtKB-KW"/>
</dbReference>
<organism evidence="3 4">
    <name type="scientific">Fontibacillus phaseoli</name>
    <dbReference type="NCBI Taxonomy" id="1416533"/>
    <lineage>
        <taxon>Bacteria</taxon>
        <taxon>Bacillati</taxon>
        <taxon>Bacillota</taxon>
        <taxon>Bacilli</taxon>
        <taxon>Bacillales</taxon>
        <taxon>Paenibacillaceae</taxon>
        <taxon>Fontibacillus</taxon>
    </lineage>
</organism>
<keyword evidence="4" id="KW-1185">Reference proteome</keyword>
<evidence type="ECO:0000313" key="3">
    <source>
        <dbReference type="EMBL" id="RCX16746.1"/>
    </source>
</evidence>
<evidence type="ECO:0000259" key="2">
    <source>
        <dbReference type="Pfam" id="PF17829"/>
    </source>
</evidence>
<name>A0A369B870_9BACL</name>
<dbReference type="InterPro" id="IPR031924">
    <property type="entry name" value="GH115"/>
</dbReference>
<gene>
    <name evidence="3" type="ORF">DFP94_11193</name>
</gene>
<dbReference type="Pfam" id="PF17829">
    <property type="entry name" value="GH115_C"/>
    <property type="match status" value="1"/>
</dbReference>
<dbReference type="PANTHER" id="PTHR37842:SF2">
    <property type="entry name" value="GYLCOSYL HYDROLASE 115 C-TERMINAL DOMAIN-CONTAINING PROTEIN"/>
    <property type="match status" value="1"/>
</dbReference>
<dbReference type="EMBL" id="QPJW01000011">
    <property type="protein sequence ID" value="RCX16746.1"/>
    <property type="molecule type" value="Genomic_DNA"/>
</dbReference>
<dbReference type="AlphaFoldDB" id="A0A369B870"/>
<keyword evidence="1 3" id="KW-0378">Hydrolase</keyword>
<dbReference type="GO" id="GO:0005975">
    <property type="term" value="P:carbohydrate metabolic process"/>
    <property type="evidence" value="ECO:0007669"/>
    <property type="project" value="UniProtKB-ARBA"/>
</dbReference>
<dbReference type="SUPFAM" id="SSF55545">
    <property type="entry name" value="beta-N-acetylhexosaminidase-like domain"/>
    <property type="match status" value="1"/>
</dbReference>
<evidence type="ECO:0000313" key="4">
    <source>
        <dbReference type="Proteomes" id="UP000253090"/>
    </source>
</evidence>
<proteinExistence type="predicted"/>
<dbReference type="Gene3D" id="1.20.58.2150">
    <property type="match status" value="1"/>
</dbReference>
<reference evidence="3 4" key="1">
    <citation type="submission" date="2018-07" db="EMBL/GenBank/DDBJ databases">
        <title>Genomic Encyclopedia of Type Strains, Phase III (KMG-III): the genomes of soil and plant-associated and newly described type strains.</title>
        <authorList>
            <person name="Whitman W."/>
        </authorList>
    </citation>
    <scope>NUCLEOTIDE SEQUENCE [LARGE SCALE GENOMIC DNA]</scope>
    <source>
        <strain evidence="3 4">CECT 8333</strain>
    </source>
</reference>
<sequence>MFRKRYIQYATESNNRPKIVENELKISKLDPASFRLVHEGIAANLYVSAEDYEGVRRAAGDLQCDIGRVTGVSPRLVSETSYLQQGHAVLIGTIGQCPVIDALIAEGKLQAGEVAGKWEAFVIQTVANPLSGLDSALVIAGSDKRGTIFGIYDVSENIGVSPWHWWADVPPAQRETIHVIPGTYIQGEPSVKYRGIFLNDEGPSLMAWVRANYRDFTHEFYENVYELLLRLKANYLWPAMWDNTFYEDDPRNAEIADHYGIVIGTSHHEPMQRPHGDWKKHRQGPWDYSVNERVLHDFWEEGIRRSRAYESIVTLGMRGDGDEAMGGHLNFEQKIALLERIVEDQRNIIAEQTGKAATEVPQLWALYKEVQDYYDHGMRVPDDITLLWSDDNHGNLRRVPTEEERGRSGGAGIYYHLDYVGGPRSYKWLNTVPIPKIWEQMHKACEYGADRIWILNVGDLKPMEFPMEYFLRMAWNISDFTRDNARGYTEWWAERQFGADYSVSVANLLDAYTKFNGRIKPELLNAVELYSLTHYKEAETAITDFSQAVQAAQQLHAAMPEDMRDAFFQLVLYPVEASAQVLELHLRAARSRLYARQGRTMANVEAREAELLFAADRELTFRYNKLLAEGKWDHMMDQNHIGYTYWNQPPENVMPETGYVEELDGSEMGVAIEGSQDVWPGASAACELPQFDAFTREARYIEIFNRKSQPFVFQAHTDEPWIKLSMTEGTVVHQKRLWVDIDWTAAPVGGTVFGRIVLTGPDETEVAVHVPVFYPTEPTRQSLVGHMETGGFVSIEAEHYGDKEANSNGVAWEKISCHGRTLSSMAVFPVTTACAEQPDFANSPSLTYPVYLTSTGEFKATLYLAPSLDFVPGQGLRIGVSLDDGRVQIADAISHTSEGGFDEPDWEQSVIYNLRTASVSFHVEQPGQHTLRVWMVDPIVVLQKIVLDAGGVKPSLLGPPESWHSGRRVKDAMTKAMADHATDASKDASDPCRVPGILAGVRAASGPFDVFVRSSGLYTLELAAIVKPGDSPMIRVLSGGRDLAGPLRLRHAQGESGSLRYLAEGIPLSAGRHTLRLEAEGCRALQEELRLTLAVPDRLAVRPSLRRSGLLPDLPLTAQIGLLSGAGTEADASCRYAMTVSLYM</sequence>
<dbReference type="Gene3D" id="3.20.20.520">
    <property type="entry name" value="Glycosyl hydrolase family 115"/>
    <property type="match status" value="1"/>
</dbReference>